<evidence type="ECO:0000256" key="3">
    <source>
        <dbReference type="ARBA" id="ARBA00010756"/>
    </source>
</evidence>
<dbReference type="FunFam" id="3.40.640.10:FF:000007">
    <property type="entry name" value="glycine dehydrogenase (Decarboxylating), mitochondrial"/>
    <property type="match status" value="1"/>
</dbReference>
<dbReference type="NCBIfam" id="NF003346">
    <property type="entry name" value="PRK04366.1"/>
    <property type="match status" value="1"/>
</dbReference>
<dbReference type="Gene3D" id="3.40.640.10">
    <property type="entry name" value="Type I PLP-dependent aspartate aminotransferase-like (Major domain)"/>
    <property type="match status" value="2"/>
</dbReference>
<feature type="domain" description="Glycine cleavage system P-protein N-terminal" evidence="10">
    <location>
        <begin position="13"/>
        <end position="444"/>
    </location>
</feature>
<gene>
    <name evidence="8 12" type="primary">gcvP</name>
    <name evidence="12" type="ORF">E4021_10020</name>
</gene>
<evidence type="ECO:0000259" key="11">
    <source>
        <dbReference type="Pfam" id="PF21478"/>
    </source>
</evidence>
<keyword evidence="5 8" id="KW-0663">Pyridoxal phosphate</keyword>
<dbReference type="RefSeq" id="WP_136458957.1">
    <property type="nucleotide sequence ID" value="NZ_SRSF01000003.1"/>
</dbReference>
<feature type="domain" description="Glycine cleavage system P-protein N-terminal" evidence="10">
    <location>
        <begin position="483"/>
        <end position="742"/>
    </location>
</feature>
<evidence type="ECO:0000259" key="10">
    <source>
        <dbReference type="Pfam" id="PF02347"/>
    </source>
</evidence>
<dbReference type="EC" id="1.4.4.2" evidence="8"/>
<dbReference type="NCBIfam" id="TIGR00461">
    <property type="entry name" value="gcvP"/>
    <property type="match status" value="1"/>
</dbReference>
<evidence type="ECO:0000313" key="12">
    <source>
        <dbReference type="EMBL" id="THH39934.1"/>
    </source>
</evidence>
<comment type="subunit">
    <text evidence="4 8">The glycine cleavage system is composed of four proteins: P, T, L and H.</text>
</comment>
<evidence type="ECO:0000256" key="2">
    <source>
        <dbReference type="ARBA" id="ARBA00003788"/>
    </source>
</evidence>
<evidence type="ECO:0000313" key="13">
    <source>
        <dbReference type="Proteomes" id="UP000308528"/>
    </source>
</evidence>
<dbReference type="InterPro" id="IPR049316">
    <property type="entry name" value="GDC-P_C"/>
</dbReference>
<dbReference type="GO" id="GO:0005829">
    <property type="term" value="C:cytosol"/>
    <property type="evidence" value="ECO:0007669"/>
    <property type="project" value="TreeGrafter"/>
</dbReference>
<reference evidence="12 13" key="1">
    <citation type="submission" date="2019-04" db="EMBL/GenBank/DDBJ databases">
        <title>Lewinella litorea sp. nov., isolated from a marine sand.</title>
        <authorList>
            <person name="Yoon J.-H."/>
        </authorList>
    </citation>
    <scope>NUCLEOTIDE SEQUENCE [LARGE SCALE GENOMIC DNA]</scope>
    <source>
        <strain evidence="12 13">HSMS-39</strain>
    </source>
</reference>
<dbReference type="InterPro" id="IPR049315">
    <property type="entry name" value="GDC-P_N"/>
</dbReference>
<comment type="caution">
    <text evidence="12">The sequence shown here is derived from an EMBL/GenBank/DDBJ whole genome shotgun (WGS) entry which is preliminary data.</text>
</comment>
<dbReference type="Gene3D" id="3.90.1150.10">
    <property type="entry name" value="Aspartate Aminotransferase, domain 1"/>
    <property type="match status" value="2"/>
</dbReference>
<proteinExistence type="inferred from homology"/>
<evidence type="ECO:0000256" key="1">
    <source>
        <dbReference type="ARBA" id="ARBA00001933"/>
    </source>
</evidence>
<dbReference type="OrthoDB" id="9801272at2"/>
<comment type="catalytic activity">
    <reaction evidence="7 8">
        <text>N(6)-[(R)-lipoyl]-L-lysyl-[glycine-cleavage complex H protein] + glycine + H(+) = N(6)-[(R)-S(8)-aminomethyldihydrolipoyl]-L-lysyl-[glycine-cleavage complex H protein] + CO2</text>
        <dbReference type="Rhea" id="RHEA:24304"/>
        <dbReference type="Rhea" id="RHEA-COMP:10494"/>
        <dbReference type="Rhea" id="RHEA-COMP:10495"/>
        <dbReference type="ChEBI" id="CHEBI:15378"/>
        <dbReference type="ChEBI" id="CHEBI:16526"/>
        <dbReference type="ChEBI" id="CHEBI:57305"/>
        <dbReference type="ChEBI" id="CHEBI:83099"/>
        <dbReference type="ChEBI" id="CHEBI:83143"/>
        <dbReference type="EC" id="1.4.4.2"/>
    </reaction>
</comment>
<dbReference type="Pfam" id="PF02347">
    <property type="entry name" value="GDC-P"/>
    <property type="match status" value="2"/>
</dbReference>
<sequence length="963" mass="105735">MQALTPRYDQFRNRHIGPSAEETQAMLETIGVGSLEELIDQTVPENIRDREPLKVSSAISEYYYLQHLKGIAGRNRVFRSFVGMGYYGTITPSVILRNLFCNPGWYTQYTPYQAEIAQGRLESLLNFQTMVSDLTGMPVANASLLDEGTAAAEAMTMFYGHRNKRAKDNPANVFLVSDQVLPQTLAVLRTRAEPLDIEIRVSPVAEFELNEETVFGMLLQYPGADGRIEDYREVVEQARNKSITVTVAADLLSLTLLTPPGEWGADAVVGNTQRFGVPMGFGGPHAAYFATLDTFKRQIPGRIIGVSQDRHGNVALRMALQTREQHIRREKATSNICTAQALLANMAAMYACYHGAEGLTAIAKRTHHFTVLLANALEGAGYALANDSYFDTIHLDVAPEKAAQIRQRAETNGYNFYYPTEGGIRISFDETVATTDLQVICRIFDAPLNYKGSALTEDGGVEGVEARIAPALRRTSEFLTHPNFRSYRTETEMMRYLKRLENKDLSLMHSMIPLGSCTMKLNAATELIPVSWPEFADIHPFAPIEQAQGYKELFRELEHDLAEITGFTACSLQPNSGASGEYAGLMVIRAYHQHRGDSGRNVALIPESAHGTNPASAVMAGMQVVVVKSDEAGNVDIEDLRAKAEKHSDRLAALMITYPSTYGVFETGVVEMCELIHQHGGLVYMDGANMNAQVGLTSPGRIGADVCHLNLHKTFAIPHGGGGPGMGPICCNEKLAPFLPGHPLQDTGGQRATSAVSAAPWGSASILLISYAYIKMLGAEGLRQASVYAILNANYIKARVEKHYDVLFTGENGRAAHELILDLRPFKSVMSAGDLAKRLIDYGFHAPTLSWPVAGTVMIEPTESESKDELDRFCDALLSIREEADAVARGEADPQDNVLANAPHTVAELTADEWVHAYSRAQAAYPLPYLQQGFKFWPSVARVDDGYGDRNFVCTCPPIEEYV</sequence>
<keyword evidence="13" id="KW-1185">Reference proteome</keyword>
<evidence type="ECO:0000256" key="8">
    <source>
        <dbReference type="HAMAP-Rule" id="MF_00711"/>
    </source>
</evidence>
<evidence type="ECO:0000256" key="5">
    <source>
        <dbReference type="ARBA" id="ARBA00022898"/>
    </source>
</evidence>
<feature type="domain" description="Glycine dehydrogenase C-terminal" evidence="11">
    <location>
        <begin position="785"/>
        <end position="904"/>
    </location>
</feature>
<dbReference type="GO" id="GO:0004375">
    <property type="term" value="F:glycine dehydrogenase (decarboxylating) activity"/>
    <property type="evidence" value="ECO:0007669"/>
    <property type="project" value="UniProtKB-EC"/>
</dbReference>
<dbReference type="InterPro" id="IPR015424">
    <property type="entry name" value="PyrdxlP-dep_Trfase"/>
</dbReference>
<dbReference type="InterPro" id="IPR015421">
    <property type="entry name" value="PyrdxlP-dep_Trfase_major"/>
</dbReference>
<dbReference type="InterPro" id="IPR020581">
    <property type="entry name" value="GDC_P"/>
</dbReference>
<dbReference type="InterPro" id="IPR015422">
    <property type="entry name" value="PyrdxlP-dep_Trfase_small"/>
</dbReference>
<comment type="similarity">
    <text evidence="3 8">Belongs to the GcvP family.</text>
</comment>
<dbReference type="Pfam" id="PF21478">
    <property type="entry name" value="GcvP2_C"/>
    <property type="match status" value="1"/>
</dbReference>
<dbReference type="SUPFAM" id="SSF53383">
    <property type="entry name" value="PLP-dependent transferases"/>
    <property type="match status" value="2"/>
</dbReference>
<dbReference type="GO" id="GO:0016594">
    <property type="term" value="F:glycine binding"/>
    <property type="evidence" value="ECO:0007669"/>
    <property type="project" value="TreeGrafter"/>
</dbReference>
<evidence type="ECO:0000256" key="4">
    <source>
        <dbReference type="ARBA" id="ARBA00011690"/>
    </source>
</evidence>
<protein>
    <recommendedName>
        <fullName evidence="8">Glycine dehydrogenase (decarboxylating)</fullName>
        <ecNumber evidence="8">1.4.4.2</ecNumber>
    </recommendedName>
    <alternativeName>
        <fullName evidence="8">Glycine cleavage system P-protein</fullName>
    </alternativeName>
    <alternativeName>
        <fullName evidence="8">Glycine decarboxylase</fullName>
    </alternativeName>
    <alternativeName>
        <fullName evidence="8">Glycine dehydrogenase (aminomethyl-transferring)</fullName>
    </alternativeName>
</protein>
<dbReference type="GO" id="GO:0030170">
    <property type="term" value="F:pyridoxal phosphate binding"/>
    <property type="evidence" value="ECO:0007669"/>
    <property type="project" value="TreeGrafter"/>
</dbReference>
<dbReference type="FunFam" id="3.40.640.10:FF:000005">
    <property type="entry name" value="Glycine dehydrogenase (decarboxylating), mitochondrial"/>
    <property type="match status" value="1"/>
</dbReference>
<evidence type="ECO:0000256" key="6">
    <source>
        <dbReference type="ARBA" id="ARBA00023002"/>
    </source>
</evidence>
<dbReference type="AlphaFoldDB" id="A0A4S4NJF4"/>
<evidence type="ECO:0000256" key="9">
    <source>
        <dbReference type="PIRSR" id="PIRSR603437-50"/>
    </source>
</evidence>
<dbReference type="PANTHER" id="PTHR11773">
    <property type="entry name" value="GLYCINE DEHYDROGENASE, DECARBOXYLATING"/>
    <property type="match status" value="1"/>
</dbReference>
<dbReference type="HAMAP" id="MF_00711">
    <property type="entry name" value="GcvP"/>
    <property type="match status" value="1"/>
</dbReference>
<dbReference type="EMBL" id="SRSF01000003">
    <property type="protein sequence ID" value="THH39934.1"/>
    <property type="molecule type" value="Genomic_DNA"/>
</dbReference>
<keyword evidence="6 8" id="KW-0560">Oxidoreductase</keyword>
<dbReference type="CDD" id="cd00613">
    <property type="entry name" value="GDC-P"/>
    <property type="match status" value="2"/>
</dbReference>
<organism evidence="12 13">
    <name type="scientific">Neolewinella litorea</name>
    <dbReference type="NCBI Taxonomy" id="2562452"/>
    <lineage>
        <taxon>Bacteria</taxon>
        <taxon>Pseudomonadati</taxon>
        <taxon>Bacteroidota</taxon>
        <taxon>Saprospiria</taxon>
        <taxon>Saprospirales</taxon>
        <taxon>Lewinellaceae</taxon>
        <taxon>Neolewinella</taxon>
    </lineage>
</organism>
<comment type="function">
    <text evidence="2 8">The glycine cleavage system catalyzes the degradation of glycine. The P protein binds the alpha-amino group of glycine through its pyridoxal phosphate cofactor; CO(2) is released and the remaining methylamine moiety is then transferred to the lipoamide cofactor of the H protein.</text>
</comment>
<name>A0A4S4NJF4_9BACT</name>
<accession>A0A4S4NJF4</accession>
<feature type="modified residue" description="N6-(pyridoxal phosphate)lysine" evidence="8 9">
    <location>
        <position position="713"/>
    </location>
</feature>
<dbReference type="PANTHER" id="PTHR11773:SF1">
    <property type="entry name" value="GLYCINE DEHYDROGENASE (DECARBOXYLATING), MITOCHONDRIAL"/>
    <property type="match status" value="1"/>
</dbReference>
<comment type="cofactor">
    <cofactor evidence="1 8 9">
        <name>pyridoxal 5'-phosphate</name>
        <dbReference type="ChEBI" id="CHEBI:597326"/>
    </cofactor>
</comment>
<dbReference type="Proteomes" id="UP000308528">
    <property type="component" value="Unassembled WGS sequence"/>
</dbReference>
<dbReference type="GO" id="GO:0019464">
    <property type="term" value="P:glycine decarboxylation via glycine cleavage system"/>
    <property type="evidence" value="ECO:0007669"/>
    <property type="project" value="UniProtKB-UniRule"/>
</dbReference>
<evidence type="ECO:0000256" key="7">
    <source>
        <dbReference type="ARBA" id="ARBA00049026"/>
    </source>
</evidence>
<dbReference type="InterPro" id="IPR003437">
    <property type="entry name" value="GcvP"/>
</dbReference>
<dbReference type="GO" id="GO:0005960">
    <property type="term" value="C:glycine cleavage complex"/>
    <property type="evidence" value="ECO:0007669"/>
    <property type="project" value="TreeGrafter"/>
</dbReference>